<dbReference type="EMBL" id="BMTL01000012">
    <property type="protein sequence ID" value="GGR91322.1"/>
    <property type="molecule type" value="Genomic_DNA"/>
</dbReference>
<name>A0A918FWU8_9ACTN</name>
<feature type="compositionally biased region" description="Gly residues" evidence="1">
    <location>
        <begin position="182"/>
        <end position="198"/>
    </location>
</feature>
<sequence>MLAHRLGGAETGVPGDLVDGQVAGLQQVPGPFDALLGEPLTRADPGLFAEAAGERAHRHGFLSGHVAQLDRLVQAAQRPRAGGGRGRLLRVGHRAFDVLRLAAVAVRGHDGAAGDVVGDGGAVVAAHHVQAQVDPGGDAGRGEYVAVVDEQHVRIDVDLWEEPLETFGVGPVRGGGPAVEVAGGGQDVHAGADGGEAGAGPDEGEGGGELVGQDALLEDRAELVGSRDDHGVGGGQGLGAVRDVDGEVGVRLDGARRPHGAGDDLVQASPLGVPGAAEDAVRDAQFEGEQTVQGEDDDAVGAEGALVVRRVTVRHGPILANAVLRATRSARMGARSSMT</sequence>
<dbReference type="Proteomes" id="UP000606194">
    <property type="component" value="Unassembled WGS sequence"/>
</dbReference>
<evidence type="ECO:0000313" key="3">
    <source>
        <dbReference type="Proteomes" id="UP000606194"/>
    </source>
</evidence>
<reference evidence="2" key="2">
    <citation type="submission" date="2020-09" db="EMBL/GenBank/DDBJ databases">
        <authorList>
            <person name="Sun Q."/>
            <person name="Ohkuma M."/>
        </authorList>
    </citation>
    <scope>NUCLEOTIDE SEQUENCE</scope>
    <source>
        <strain evidence="2">JCM 4386</strain>
    </source>
</reference>
<comment type="caution">
    <text evidence="2">The sequence shown here is derived from an EMBL/GenBank/DDBJ whole genome shotgun (WGS) entry which is preliminary data.</text>
</comment>
<evidence type="ECO:0000256" key="1">
    <source>
        <dbReference type="SAM" id="MobiDB-lite"/>
    </source>
</evidence>
<feature type="region of interest" description="Disordered" evidence="1">
    <location>
        <begin position="182"/>
        <end position="210"/>
    </location>
</feature>
<accession>A0A918FWU8</accession>
<evidence type="ECO:0000313" key="2">
    <source>
        <dbReference type="EMBL" id="GGR91322.1"/>
    </source>
</evidence>
<dbReference type="AlphaFoldDB" id="A0A918FWU8"/>
<reference evidence="2" key="1">
    <citation type="journal article" date="2014" name="Int. J. Syst. Evol. Microbiol.">
        <title>Complete genome sequence of Corynebacterium casei LMG S-19264T (=DSM 44701T), isolated from a smear-ripened cheese.</title>
        <authorList>
            <consortium name="US DOE Joint Genome Institute (JGI-PGF)"/>
            <person name="Walter F."/>
            <person name="Albersmeier A."/>
            <person name="Kalinowski J."/>
            <person name="Ruckert C."/>
        </authorList>
    </citation>
    <scope>NUCLEOTIDE SEQUENCE</scope>
    <source>
        <strain evidence="2">JCM 4386</strain>
    </source>
</reference>
<protein>
    <submittedName>
        <fullName evidence="2">Uncharacterized protein</fullName>
    </submittedName>
</protein>
<gene>
    <name evidence="2" type="ORF">GCM10010269_33100</name>
</gene>
<proteinExistence type="predicted"/>
<organism evidence="2 3">
    <name type="scientific">Streptomyces humidus</name>
    <dbReference type="NCBI Taxonomy" id="52259"/>
    <lineage>
        <taxon>Bacteria</taxon>
        <taxon>Bacillati</taxon>
        <taxon>Actinomycetota</taxon>
        <taxon>Actinomycetes</taxon>
        <taxon>Kitasatosporales</taxon>
        <taxon>Streptomycetaceae</taxon>
        <taxon>Streptomyces</taxon>
    </lineage>
</organism>
<keyword evidence="3" id="KW-1185">Reference proteome</keyword>